<feature type="transmembrane region" description="Helical" evidence="6">
    <location>
        <begin position="110"/>
        <end position="129"/>
    </location>
</feature>
<dbReference type="GO" id="GO:0012505">
    <property type="term" value="C:endomembrane system"/>
    <property type="evidence" value="ECO:0007669"/>
    <property type="project" value="UniProtKB-SubCell"/>
</dbReference>
<keyword evidence="5 6" id="KW-0472">Membrane</keyword>
<gene>
    <name evidence="7" type="primary">CACFD1</name>
    <name evidence="7" type="ORF">OS493_014657</name>
</gene>
<accession>A0A9W9YD44</accession>
<dbReference type="EMBL" id="MU827784">
    <property type="protein sequence ID" value="KAJ7334347.1"/>
    <property type="molecule type" value="Genomic_DNA"/>
</dbReference>
<evidence type="ECO:0000256" key="1">
    <source>
        <dbReference type="ARBA" id="ARBA00004127"/>
    </source>
</evidence>
<comment type="subcellular location">
    <subcellularLocation>
        <location evidence="1">Endomembrane system</location>
        <topology evidence="1">Multi-pass membrane protein</topology>
    </subcellularLocation>
</comment>
<keyword evidence="3 6" id="KW-0812">Transmembrane</keyword>
<comment type="caution">
    <text evidence="7">The sequence shown here is derived from an EMBL/GenBank/DDBJ whole genome shotgun (WGS) entry which is preliminary data.</text>
</comment>
<comment type="similarity">
    <text evidence="2">Belongs to the calcium channel flower family.</text>
</comment>
<evidence type="ECO:0000256" key="6">
    <source>
        <dbReference type="SAM" id="Phobius"/>
    </source>
</evidence>
<evidence type="ECO:0000313" key="7">
    <source>
        <dbReference type="EMBL" id="KAJ7334347.1"/>
    </source>
</evidence>
<dbReference type="GO" id="GO:0016192">
    <property type="term" value="P:vesicle-mediated transport"/>
    <property type="evidence" value="ECO:0007669"/>
    <property type="project" value="TreeGrafter"/>
</dbReference>
<dbReference type="PANTHER" id="PTHR13314">
    <property type="entry name" value="CALCIUM CHANNEL FLOWER HOMOLOG"/>
    <property type="match status" value="1"/>
</dbReference>
<evidence type="ECO:0000256" key="4">
    <source>
        <dbReference type="ARBA" id="ARBA00022989"/>
    </source>
</evidence>
<dbReference type="PANTHER" id="PTHR13314:SF2">
    <property type="entry name" value="CALCIUM CHANNEL FLOWER HOMOLOG"/>
    <property type="match status" value="1"/>
</dbReference>
<sequence length="150" mass="16190">MADDANTGAGVPKGLRLVVRFWGAVSGLCSTALGFFVLFTLSATCLGMGIYMIVMGILVLGFEAPMCCQYVPTLVTISDWMEAHFRFWMRGSLYFLMAILPIIFCLQVSTFVGCGSIMITAALYGVLAIGKKGSDANKNTSNSDDIEMKN</sequence>
<dbReference type="GO" id="GO:0016020">
    <property type="term" value="C:membrane"/>
    <property type="evidence" value="ECO:0007669"/>
    <property type="project" value="InterPro"/>
</dbReference>
<dbReference type="SMART" id="SM01077">
    <property type="entry name" value="Cg6151-P"/>
    <property type="match status" value="1"/>
</dbReference>
<dbReference type="Pfam" id="PF10233">
    <property type="entry name" value="Cg6151-P"/>
    <property type="match status" value="1"/>
</dbReference>
<dbReference type="AlphaFoldDB" id="A0A9W9YD44"/>
<feature type="transmembrane region" description="Helical" evidence="6">
    <location>
        <begin position="49"/>
        <end position="75"/>
    </location>
</feature>
<evidence type="ECO:0000256" key="5">
    <source>
        <dbReference type="ARBA" id="ARBA00023136"/>
    </source>
</evidence>
<evidence type="ECO:0000256" key="2">
    <source>
        <dbReference type="ARBA" id="ARBA00010023"/>
    </source>
</evidence>
<keyword evidence="8" id="KW-1185">Reference proteome</keyword>
<dbReference type="OrthoDB" id="9934994at2759"/>
<evidence type="ECO:0000313" key="8">
    <source>
        <dbReference type="Proteomes" id="UP001163046"/>
    </source>
</evidence>
<proteinExistence type="inferred from homology"/>
<name>A0A9W9YD44_9CNID</name>
<keyword evidence="4 6" id="KW-1133">Transmembrane helix</keyword>
<dbReference type="Proteomes" id="UP001163046">
    <property type="component" value="Unassembled WGS sequence"/>
</dbReference>
<feature type="transmembrane region" description="Helical" evidence="6">
    <location>
        <begin position="87"/>
        <end position="104"/>
    </location>
</feature>
<organism evidence="7 8">
    <name type="scientific">Desmophyllum pertusum</name>
    <dbReference type="NCBI Taxonomy" id="174260"/>
    <lineage>
        <taxon>Eukaryota</taxon>
        <taxon>Metazoa</taxon>
        <taxon>Cnidaria</taxon>
        <taxon>Anthozoa</taxon>
        <taxon>Hexacorallia</taxon>
        <taxon>Scleractinia</taxon>
        <taxon>Caryophylliina</taxon>
        <taxon>Caryophylliidae</taxon>
        <taxon>Desmophyllum</taxon>
    </lineage>
</organism>
<feature type="transmembrane region" description="Helical" evidence="6">
    <location>
        <begin position="21"/>
        <end position="43"/>
    </location>
</feature>
<reference evidence="7" key="1">
    <citation type="submission" date="2023-01" db="EMBL/GenBank/DDBJ databases">
        <title>Genome assembly of the deep-sea coral Lophelia pertusa.</title>
        <authorList>
            <person name="Herrera S."/>
            <person name="Cordes E."/>
        </authorList>
    </citation>
    <scope>NUCLEOTIDE SEQUENCE</scope>
    <source>
        <strain evidence="7">USNM1676648</strain>
        <tissue evidence="7">Polyp</tissue>
    </source>
</reference>
<protein>
    <submittedName>
        <fullName evidence="7">Calcium channel flower</fullName>
    </submittedName>
</protein>
<dbReference type="InterPro" id="IPR019365">
    <property type="entry name" value="TVP18/Ca-channel_flower"/>
</dbReference>
<evidence type="ECO:0000256" key="3">
    <source>
        <dbReference type="ARBA" id="ARBA00022692"/>
    </source>
</evidence>